<feature type="domain" description="Aminotransferase class V" evidence="16">
    <location>
        <begin position="134"/>
        <end position="323"/>
    </location>
</feature>
<dbReference type="GO" id="GO:0004648">
    <property type="term" value="F:O-phospho-L-serine:2-oxoglutarate aminotransferase activity"/>
    <property type="evidence" value="ECO:0007669"/>
    <property type="project" value="UniProtKB-EC"/>
</dbReference>
<comment type="similarity">
    <text evidence="4">Belongs to the class-V pyridoxal-phosphate-dependent aminotransferase family. SerC subfamily.</text>
</comment>
<keyword evidence="6" id="KW-0963">Cytoplasm</keyword>
<dbReference type="OrthoDB" id="975012at2"/>
<dbReference type="InterPro" id="IPR000192">
    <property type="entry name" value="Aminotrans_V_dom"/>
</dbReference>
<dbReference type="InterPro" id="IPR006272">
    <property type="entry name" value="Pser_aminoTfrase_mycobac"/>
</dbReference>
<dbReference type="UniPathway" id="UPA00135">
    <property type="reaction ID" value="UER00197"/>
</dbReference>
<sequence>MIVIPQELLPADGRFGSGPAKVRAEALEYLSMRSDLLGTSHRQAPVKQLVGAVQEGLAELYRLPDGHEVVLGNGGASLFWDMAVASLIERRSSHAVFGEFTRKFATAAGKAPFLEPPLVTESAPGTVVLPTPGDADVVAWAHNETSTGAAASVRRIGEGLVLVDGTSAAGGMDVEITETDVYYFAPQKNFSSDGGLFIALVSPAALERAGRLTRGDRWTPEMLNLDVAAANSRKQQTLNTPALATLLLLEDQINWLIELGGLAAAEARCRRSTDHVHAWAGQRDWATPFVAEPAHRSPVVATVDLADEIDATRVIATLRANGIVDVDPYRALGRNQLRIGCYVSVDPEDVKALTACIDHVVERL</sequence>
<comment type="cofactor">
    <cofactor evidence="1">
        <name>pyridoxal 5'-phosphate</name>
        <dbReference type="ChEBI" id="CHEBI:597326"/>
    </cofactor>
</comment>
<dbReference type="GO" id="GO:0008615">
    <property type="term" value="P:pyridoxine biosynthetic process"/>
    <property type="evidence" value="ECO:0007669"/>
    <property type="project" value="UniProtKB-KW"/>
</dbReference>
<evidence type="ECO:0000256" key="13">
    <source>
        <dbReference type="ARBA" id="ARBA00031421"/>
    </source>
</evidence>
<evidence type="ECO:0000256" key="10">
    <source>
        <dbReference type="ARBA" id="ARBA00022898"/>
    </source>
</evidence>
<evidence type="ECO:0000256" key="2">
    <source>
        <dbReference type="ARBA" id="ARBA00003483"/>
    </source>
</evidence>
<dbReference type="SUPFAM" id="SSF53383">
    <property type="entry name" value="PLP-dependent transferases"/>
    <property type="match status" value="1"/>
</dbReference>
<accession>A0A3P1TA08</accession>
<dbReference type="PANTHER" id="PTHR21152">
    <property type="entry name" value="AMINOTRANSFERASE CLASS V"/>
    <property type="match status" value="1"/>
</dbReference>
<dbReference type="InterPro" id="IPR015424">
    <property type="entry name" value="PyrdxlP-dep_Trfase"/>
</dbReference>
<keyword evidence="11" id="KW-0664">Pyridoxine biosynthesis</keyword>
<evidence type="ECO:0000256" key="12">
    <source>
        <dbReference type="ARBA" id="ARBA00023299"/>
    </source>
</evidence>
<evidence type="ECO:0000256" key="7">
    <source>
        <dbReference type="ARBA" id="ARBA00022576"/>
    </source>
</evidence>
<dbReference type="InterPro" id="IPR015421">
    <property type="entry name" value="PyrdxlP-dep_Trfase_major"/>
</dbReference>
<comment type="catalytic activity">
    <reaction evidence="15">
        <text>O-phospho-L-serine + 2-oxoglutarate = 3-phosphooxypyruvate + L-glutamate</text>
        <dbReference type="Rhea" id="RHEA:14329"/>
        <dbReference type="ChEBI" id="CHEBI:16810"/>
        <dbReference type="ChEBI" id="CHEBI:18110"/>
        <dbReference type="ChEBI" id="CHEBI:29985"/>
        <dbReference type="ChEBI" id="CHEBI:57524"/>
        <dbReference type="EC" id="2.6.1.52"/>
    </reaction>
</comment>
<gene>
    <name evidence="17" type="ORF">EII34_03890</name>
</gene>
<dbReference type="PANTHER" id="PTHR21152:SF40">
    <property type="entry name" value="ALANINE--GLYOXYLATE AMINOTRANSFERASE"/>
    <property type="match status" value="1"/>
</dbReference>
<dbReference type="Gene3D" id="3.90.1150.10">
    <property type="entry name" value="Aspartate Aminotransferase, domain 1"/>
    <property type="match status" value="1"/>
</dbReference>
<evidence type="ECO:0000256" key="4">
    <source>
        <dbReference type="ARBA" id="ARBA00006904"/>
    </source>
</evidence>
<evidence type="ECO:0000256" key="15">
    <source>
        <dbReference type="ARBA" id="ARBA00049007"/>
    </source>
</evidence>
<dbReference type="InterPro" id="IPR015422">
    <property type="entry name" value="PyrdxlP-dep_Trfase_small"/>
</dbReference>
<evidence type="ECO:0000256" key="5">
    <source>
        <dbReference type="ARBA" id="ARBA00013030"/>
    </source>
</evidence>
<evidence type="ECO:0000256" key="3">
    <source>
        <dbReference type="ARBA" id="ARBA00005099"/>
    </source>
</evidence>
<dbReference type="GO" id="GO:0004760">
    <property type="term" value="F:L-serine-pyruvate transaminase activity"/>
    <property type="evidence" value="ECO:0007669"/>
    <property type="project" value="TreeGrafter"/>
</dbReference>
<evidence type="ECO:0000256" key="1">
    <source>
        <dbReference type="ARBA" id="ARBA00001933"/>
    </source>
</evidence>
<proteinExistence type="inferred from homology"/>
<keyword evidence="9 17" id="KW-0808">Transferase</keyword>
<dbReference type="Pfam" id="PF00266">
    <property type="entry name" value="Aminotran_5"/>
    <property type="match status" value="1"/>
</dbReference>
<dbReference type="GO" id="GO:0006564">
    <property type="term" value="P:L-serine biosynthetic process"/>
    <property type="evidence" value="ECO:0007669"/>
    <property type="project" value="UniProtKB-KW"/>
</dbReference>
<reference evidence="17 18" key="1">
    <citation type="submission" date="2018-11" db="EMBL/GenBank/DDBJ databases">
        <title>Genomes From Bacteria Associated with the Canine Oral Cavity: a Test Case for Automated Genome-Based Taxonomic Assignment.</title>
        <authorList>
            <person name="Coil D.A."/>
            <person name="Jospin G."/>
            <person name="Darling A.E."/>
            <person name="Wallis C."/>
            <person name="Davis I.J."/>
            <person name="Harris S."/>
            <person name="Eisen J.A."/>
            <person name="Holcombe L.J."/>
            <person name="O'Flynn C."/>
        </authorList>
    </citation>
    <scope>NUCLEOTIDE SEQUENCE [LARGE SCALE GENOMIC DNA]</scope>
    <source>
        <strain evidence="17 18">OH887_COT-365</strain>
    </source>
</reference>
<dbReference type="GO" id="GO:0008453">
    <property type="term" value="F:alanine-glyoxylate transaminase activity"/>
    <property type="evidence" value="ECO:0007669"/>
    <property type="project" value="TreeGrafter"/>
</dbReference>
<evidence type="ECO:0000313" key="18">
    <source>
        <dbReference type="Proteomes" id="UP000280819"/>
    </source>
</evidence>
<keyword evidence="10" id="KW-0663">Pyridoxal phosphate</keyword>
<keyword evidence="7 17" id="KW-0032">Aminotransferase</keyword>
<dbReference type="Proteomes" id="UP000280819">
    <property type="component" value="Unassembled WGS sequence"/>
</dbReference>
<name>A0A3P1TA08_9ACTN</name>
<comment type="pathway">
    <text evidence="3">Amino-acid biosynthesis; L-serine biosynthesis; L-serine from 3-phospho-D-glycerate: step 2/3.</text>
</comment>
<dbReference type="InterPro" id="IPR022278">
    <property type="entry name" value="Pser_aminoTfrase"/>
</dbReference>
<dbReference type="EC" id="2.6.1.52" evidence="5"/>
<dbReference type="EMBL" id="RQZG01000003">
    <property type="protein sequence ID" value="RRD06271.1"/>
    <property type="molecule type" value="Genomic_DNA"/>
</dbReference>
<comment type="caution">
    <text evidence="17">The sequence shown here is derived from an EMBL/GenBank/DDBJ whole genome shotgun (WGS) entry which is preliminary data.</text>
</comment>
<keyword evidence="12" id="KW-0718">Serine biosynthesis</keyword>
<dbReference type="GO" id="GO:0019265">
    <property type="term" value="P:glycine biosynthetic process, by transamination of glyoxylate"/>
    <property type="evidence" value="ECO:0007669"/>
    <property type="project" value="TreeGrafter"/>
</dbReference>
<dbReference type="Gene3D" id="3.40.640.10">
    <property type="entry name" value="Type I PLP-dependent aspartate aminotransferase-like (Major domain)"/>
    <property type="match status" value="1"/>
</dbReference>
<protein>
    <recommendedName>
        <fullName evidence="5">phosphoserine transaminase</fullName>
        <ecNumber evidence="5">2.6.1.52</ecNumber>
    </recommendedName>
    <alternativeName>
        <fullName evidence="13">Phosphohydroxythreonine aminotransferase</fullName>
    </alternativeName>
</protein>
<evidence type="ECO:0000256" key="8">
    <source>
        <dbReference type="ARBA" id="ARBA00022605"/>
    </source>
</evidence>
<evidence type="ECO:0000256" key="14">
    <source>
        <dbReference type="ARBA" id="ARBA00047630"/>
    </source>
</evidence>
<evidence type="ECO:0000259" key="16">
    <source>
        <dbReference type="Pfam" id="PF00266"/>
    </source>
</evidence>
<keyword evidence="8" id="KW-0028">Amino-acid biosynthesis</keyword>
<dbReference type="AlphaFoldDB" id="A0A3P1TA08"/>
<evidence type="ECO:0000256" key="6">
    <source>
        <dbReference type="ARBA" id="ARBA00022490"/>
    </source>
</evidence>
<evidence type="ECO:0000256" key="9">
    <source>
        <dbReference type="ARBA" id="ARBA00022679"/>
    </source>
</evidence>
<comment type="function">
    <text evidence="2">Catalyzes the reversible conversion of 3-phosphohydroxypyruvate to phosphoserine and of 3-hydroxy-2-oxo-4-phosphonooxybutanoate to phosphohydroxythreonine.</text>
</comment>
<organism evidence="17 18">
    <name type="scientific">Arachnia propionica</name>
    <dbReference type="NCBI Taxonomy" id="1750"/>
    <lineage>
        <taxon>Bacteria</taxon>
        <taxon>Bacillati</taxon>
        <taxon>Actinomycetota</taxon>
        <taxon>Actinomycetes</taxon>
        <taxon>Propionibacteriales</taxon>
        <taxon>Propionibacteriaceae</taxon>
        <taxon>Arachnia</taxon>
    </lineage>
</organism>
<dbReference type="RefSeq" id="WP_124843127.1">
    <property type="nucleotide sequence ID" value="NZ_RQZG01000003.1"/>
</dbReference>
<dbReference type="NCBIfam" id="TIGR01366">
    <property type="entry name" value="serC_3"/>
    <property type="match status" value="1"/>
</dbReference>
<evidence type="ECO:0000256" key="11">
    <source>
        <dbReference type="ARBA" id="ARBA00023096"/>
    </source>
</evidence>
<dbReference type="PIRSF" id="PIRSF000525">
    <property type="entry name" value="SerC"/>
    <property type="match status" value="1"/>
</dbReference>
<evidence type="ECO:0000313" key="17">
    <source>
        <dbReference type="EMBL" id="RRD06271.1"/>
    </source>
</evidence>
<comment type="catalytic activity">
    <reaction evidence="14">
        <text>4-(phosphooxy)-L-threonine + 2-oxoglutarate = (R)-3-hydroxy-2-oxo-4-phosphooxybutanoate + L-glutamate</text>
        <dbReference type="Rhea" id="RHEA:16573"/>
        <dbReference type="ChEBI" id="CHEBI:16810"/>
        <dbReference type="ChEBI" id="CHEBI:29985"/>
        <dbReference type="ChEBI" id="CHEBI:58452"/>
        <dbReference type="ChEBI" id="CHEBI:58538"/>
        <dbReference type="EC" id="2.6.1.52"/>
    </reaction>
</comment>